<gene>
    <name evidence="1" type="ORF">CBR_g58142</name>
</gene>
<accession>A0A388MEM4</accession>
<sequence>MVIQPSMRGTVGSHNWQLCLAEKPAVQSYGKVVPPVCVLAAFCSLRSARGGLAVGGVGLEMWSAPPTALENLELRVPLTPSRTHNRMRSPR</sequence>
<dbReference type="AlphaFoldDB" id="A0A388MEM4"/>
<comment type="caution">
    <text evidence="1">The sequence shown here is derived from an EMBL/GenBank/DDBJ whole genome shotgun (WGS) entry which is preliminary data.</text>
</comment>
<organism evidence="1 2">
    <name type="scientific">Chara braunii</name>
    <name type="common">Braun's stonewort</name>
    <dbReference type="NCBI Taxonomy" id="69332"/>
    <lineage>
        <taxon>Eukaryota</taxon>
        <taxon>Viridiplantae</taxon>
        <taxon>Streptophyta</taxon>
        <taxon>Charophyceae</taxon>
        <taxon>Charales</taxon>
        <taxon>Characeae</taxon>
        <taxon>Chara</taxon>
    </lineage>
</organism>
<reference evidence="1 2" key="1">
    <citation type="journal article" date="2018" name="Cell">
        <title>The Chara Genome: Secondary Complexity and Implications for Plant Terrestrialization.</title>
        <authorList>
            <person name="Nishiyama T."/>
            <person name="Sakayama H."/>
            <person name="Vries J.D."/>
            <person name="Buschmann H."/>
            <person name="Saint-Marcoux D."/>
            <person name="Ullrich K.K."/>
            <person name="Haas F.B."/>
            <person name="Vanderstraeten L."/>
            <person name="Becker D."/>
            <person name="Lang D."/>
            <person name="Vosolsobe S."/>
            <person name="Rombauts S."/>
            <person name="Wilhelmsson P.K.I."/>
            <person name="Janitza P."/>
            <person name="Kern R."/>
            <person name="Heyl A."/>
            <person name="Rumpler F."/>
            <person name="Villalobos L.I.A.C."/>
            <person name="Clay J.M."/>
            <person name="Skokan R."/>
            <person name="Toyoda A."/>
            <person name="Suzuki Y."/>
            <person name="Kagoshima H."/>
            <person name="Schijlen E."/>
            <person name="Tajeshwar N."/>
            <person name="Catarino B."/>
            <person name="Hetherington A.J."/>
            <person name="Saltykova A."/>
            <person name="Bonnot C."/>
            <person name="Breuninger H."/>
            <person name="Symeonidi A."/>
            <person name="Radhakrishnan G.V."/>
            <person name="Van Nieuwerburgh F."/>
            <person name="Deforce D."/>
            <person name="Chang C."/>
            <person name="Karol K.G."/>
            <person name="Hedrich R."/>
            <person name="Ulvskov P."/>
            <person name="Glockner G."/>
            <person name="Delwiche C.F."/>
            <person name="Petrasek J."/>
            <person name="Van de Peer Y."/>
            <person name="Friml J."/>
            <person name="Beilby M."/>
            <person name="Dolan L."/>
            <person name="Kohara Y."/>
            <person name="Sugano S."/>
            <person name="Fujiyama A."/>
            <person name="Delaux P.-M."/>
            <person name="Quint M."/>
            <person name="TheiBen G."/>
            <person name="Hagemann M."/>
            <person name="Harholt J."/>
            <person name="Dunand C."/>
            <person name="Zachgo S."/>
            <person name="Langdale J."/>
            <person name="Maumus F."/>
            <person name="Straeten D.V.D."/>
            <person name="Gould S.B."/>
            <person name="Rensing S.A."/>
        </authorList>
    </citation>
    <scope>NUCLEOTIDE SEQUENCE [LARGE SCALE GENOMIC DNA]</scope>
    <source>
        <strain evidence="1 2">S276</strain>
    </source>
</reference>
<keyword evidence="2" id="KW-1185">Reference proteome</keyword>
<dbReference type="OrthoDB" id="1712943at2759"/>
<evidence type="ECO:0000313" key="1">
    <source>
        <dbReference type="EMBL" id="GBG93004.1"/>
    </source>
</evidence>
<dbReference type="Proteomes" id="UP000265515">
    <property type="component" value="Unassembled WGS sequence"/>
</dbReference>
<dbReference type="EMBL" id="BFEA01001197">
    <property type="protein sequence ID" value="GBG93004.1"/>
    <property type="molecule type" value="Genomic_DNA"/>
</dbReference>
<name>A0A388MEM4_CHABU</name>
<dbReference type="Gramene" id="GBG93004">
    <property type="protein sequence ID" value="GBG93004"/>
    <property type="gene ID" value="CBR_g58142"/>
</dbReference>
<evidence type="ECO:0000313" key="2">
    <source>
        <dbReference type="Proteomes" id="UP000265515"/>
    </source>
</evidence>
<protein>
    <submittedName>
        <fullName evidence="1">Uncharacterized protein</fullName>
    </submittedName>
</protein>
<proteinExistence type="predicted"/>